<organism evidence="2 3">
    <name type="scientific">Rheinheimera nanhaiensis E407-8</name>
    <dbReference type="NCBI Taxonomy" id="562729"/>
    <lineage>
        <taxon>Bacteria</taxon>
        <taxon>Pseudomonadati</taxon>
        <taxon>Pseudomonadota</taxon>
        <taxon>Gammaproteobacteria</taxon>
        <taxon>Chromatiales</taxon>
        <taxon>Chromatiaceae</taxon>
        <taxon>Rheinheimera</taxon>
    </lineage>
</organism>
<dbReference type="STRING" id="562729.RNAN_0206"/>
<dbReference type="Proteomes" id="UP000004374">
    <property type="component" value="Unassembled WGS sequence"/>
</dbReference>
<gene>
    <name evidence="2" type="ORF">RNAN_0206</name>
</gene>
<dbReference type="InterPro" id="IPR051783">
    <property type="entry name" value="NAD(P)-dependent_oxidoreduct"/>
</dbReference>
<sequence length="268" mass="28510">MKVVIIGCGWLGSQLTKVLVAAGYSVTVTRRTAGAAEVYGPAVGFQPLDLARPVADPATIVKLFAGAIVVCAITPGRQQQDDNYRKSLAQLAGLLQQAGSRGVIHFSSTGIYQGLAGDVTEQSPLVLTEPRVARLHRGEQALQQFQPCVTLRLAGLMGPGRHPARFSAAKVLTDADASVNMVHSADICRAVIQLLSYPSLPAGTYNLVCPQPVSRMAFYQQAAKLAGSTVSFAGTSDKQRRVMAQAFIERFGFEYQFTSATAALAHCD</sequence>
<comment type="caution">
    <text evidence="2">The sequence shown here is derived from an EMBL/GenBank/DDBJ whole genome shotgun (WGS) entry which is preliminary data.</text>
</comment>
<proteinExistence type="predicted"/>
<dbReference type="AlphaFoldDB" id="I1DT65"/>
<feature type="domain" description="NAD-dependent epimerase/dehydratase" evidence="1">
    <location>
        <begin position="4"/>
        <end position="196"/>
    </location>
</feature>
<keyword evidence="3" id="KW-1185">Reference proteome</keyword>
<dbReference type="Gene3D" id="3.40.50.720">
    <property type="entry name" value="NAD(P)-binding Rossmann-like Domain"/>
    <property type="match status" value="1"/>
</dbReference>
<reference evidence="2 3" key="1">
    <citation type="journal article" date="2012" name="J. Bacteriol.">
        <title>Genome Sequence of the Protease-Producing Bacterium Rheinheimera nanhaiensis E407-8T, Isolated from Deep-Sea Sediment of the South China Sea.</title>
        <authorList>
            <person name="Zhang X.-Y."/>
            <person name="Zhang Y.-J."/>
            <person name="Qin Q.-L."/>
            <person name="Xie B.-B."/>
            <person name="Chen X.-L."/>
            <person name="Zhou B.-C."/>
            <person name="Zhang Y.-Z."/>
        </authorList>
    </citation>
    <scope>NUCLEOTIDE SEQUENCE [LARGE SCALE GENOMIC DNA]</scope>
    <source>
        <strain evidence="2 3">E407-8</strain>
    </source>
</reference>
<name>I1DT65_9GAMM</name>
<evidence type="ECO:0000313" key="2">
    <source>
        <dbReference type="EMBL" id="GAB57243.1"/>
    </source>
</evidence>
<dbReference type="RefSeq" id="WP_008217833.1">
    <property type="nucleotide sequence ID" value="NZ_BAFK01000001.1"/>
</dbReference>
<dbReference type="Pfam" id="PF01370">
    <property type="entry name" value="Epimerase"/>
    <property type="match status" value="1"/>
</dbReference>
<protein>
    <recommendedName>
        <fullName evidence="1">NAD-dependent epimerase/dehydratase domain-containing protein</fullName>
    </recommendedName>
</protein>
<dbReference type="OrthoDB" id="751203at2"/>
<evidence type="ECO:0000313" key="3">
    <source>
        <dbReference type="Proteomes" id="UP000004374"/>
    </source>
</evidence>
<dbReference type="InterPro" id="IPR001509">
    <property type="entry name" value="Epimerase_deHydtase"/>
</dbReference>
<evidence type="ECO:0000259" key="1">
    <source>
        <dbReference type="Pfam" id="PF01370"/>
    </source>
</evidence>
<dbReference type="PANTHER" id="PTHR48079:SF6">
    <property type="entry name" value="NAD(P)-BINDING DOMAIN-CONTAINING PROTEIN-RELATED"/>
    <property type="match status" value="1"/>
</dbReference>
<dbReference type="GO" id="GO:0004029">
    <property type="term" value="F:aldehyde dehydrogenase (NAD+) activity"/>
    <property type="evidence" value="ECO:0007669"/>
    <property type="project" value="TreeGrafter"/>
</dbReference>
<dbReference type="EMBL" id="BAFK01000001">
    <property type="protein sequence ID" value="GAB57243.1"/>
    <property type="molecule type" value="Genomic_DNA"/>
</dbReference>
<dbReference type="InterPro" id="IPR036291">
    <property type="entry name" value="NAD(P)-bd_dom_sf"/>
</dbReference>
<accession>I1DT65</accession>
<dbReference type="SUPFAM" id="SSF51735">
    <property type="entry name" value="NAD(P)-binding Rossmann-fold domains"/>
    <property type="match status" value="1"/>
</dbReference>
<dbReference type="GO" id="GO:0005737">
    <property type="term" value="C:cytoplasm"/>
    <property type="evidence" value="ECO:0007669"/>
    <property type="project" value="TreeGrafter"/>
</dbReference>
<dbReference type="PANTHER" id="PTHR48079">
    <property type="entry name" value="PROTEIN YEEZ"/>
    <property type="match status" value="1"/>
</dbReference>